<dbReference type="AlphaFoldDB" id="A0A834L0X6"/>
<evidence type="ECO:0000256" key="1">
    <source>
        <dbReference type="SAM" id="MobiDB-lite"/>
    </source>
</evidence>
<comment type="caution">
    <text evidence="2">The sequence shown here is derived from an EMBL/GenBank/DDBJ whole genome shotgun (WGS) entry which is preliminary data.</text>
</comment>
<dbReference type="EMBL" id="WKFB01000044">
    <property type="protein sequence ID" value="KAF6737875.1"/>
    <property type="molecule type" value="Genomic_DNA"/>
</dbReference>
<sequence length="141" mass="15214">MLLTQAESIHGNYDSSTVPRSKPRAAAEPELERHWERRPAQLYRVTPKGQPNRKLQHRNPFLCAVTEAACASERLFGGGAAAASCCEPSSRQAVTAEGSAGARHSAAARFPTTMPVDLLAERPACVAAFNFLLLKEISKSP</sequence>
<name>A0A834L0X6_ORYME</name>
<gene>
    <name evidence="2" type="ORF">FQA47_023607</name>
</gene>
<feature type="region of interest" description="Disordered" evidence="1">
    <location>
        <begin position="1"/>
        <end position="32"/>
    </location>
</feature>
<accession>A0A834L0X6</accession>
<reference evidence="2" key="1">
    <citation type="journal article" name="BMC Genomics">
        <title>Long-read sequencing and de novo genome assembly of marine medaka (Oryzias melastigma).</title>
        <authorList>
            <person name="Liang P."/>
            <person name="Saqib H.S.A."/>
            <person name="Ni X."/>
            <person name="Shen Y."/>
        </authorList>
    </citation>
    <scope>NUCLEOTIDE SEQUENCE</scope>
    <source>
        <strain evidence="2">Bigg-433</strain>
    </source>
</reference>
<dbReference type="Proteomes" id="UP000646548">
    <property type="component" value="Unassembled WGS sequence"/>
</dbReference>
<protein>
    <submittedName>
        <fullName evidence="2">Uncharacterized protein</fullName>
    </submittedName>
</protein>
<evidence type="ECO:0000313" key="3">
    <source>
        <dbReference type="Proteomes" id="UP000646548"/>
    </source>
</evidence>
<evidence type="ECO:0000313" key="2">
    <source>
        <dbReference type="EMBL" id="KAF6737875.1"/>
    </source>
</evidence>
<proteinExistence type="predicted"/>
<organism evidence="2 3">
    <name type="scientific">Oryzias melastigma</name>
    <name type="common">Marine medaka</name>
    <dbReference type="NCBI Taxonomy" id="30732"/>
    <lineage>
        <taxon>Eukaryota</taxon>
        <taxon>Metazoa</taxon>
        <taxon>Chordata</taxon>
        <taxon>Craniata</taxon>
        <taxon>Vertebrata</taxon>
        <taxon>Euteleostomi</taxon>
        <taxon>Actinopterygii</taxon>
        <taxon>Neopterygii</taxon>
        <taxon>Teleostei</taxon>
        <taxon>Neoteleostei</taxon>
        <taxon>Acanthomorphata</taxon>
        <taxon>Ovalentaria</taxon>
        <taxon>Atherinomorphae</taxon>
        <taxon>Beloniformes</taxon>
        <taxon>Adrianichthyidae</taxon>
        <taxon>Oryziinae</taxon>
        <taxon>Oryzias</taxon>
    </lineage>
</organism>